<protein>
    <submittedName>
        <fullName evidence="2">Uncharacterized protein</fullName>
    </submittedName>
</protein>
<keyword evidence="1" id="KW-0472">Membrane</keyword>
<accession>A0A3M7Q1J1</accession>
<name>A0A3M7Q1J1_BRAPC</name>
<reference evidence="2 3" key="1">
    <citation type="journal article" date="2018" name="Sci. Rep.">
        <title>Genomic signatures of local adaptation to the degree of environmental predictability in rotifers.</title>
        <authorList>
            <person name="Franch-Gras L."/>
            <person name="Hahn C."/>
            <person name="Garcia-Roger E.M."/>
            <person name="Carmona M.J."/>
            <person name="Serra M."/>
            <person name="Gomez A."/>
        </authorList>
    </citation>
    <scope>NUCLEOTIDE SEQUENCE [LARGE SCALE GENOMIC DNA]</scope>
    <source>
        <strain evidence="2">HYR1</strain>
    </source>
</reference>
<dbReference type="AlphaFoldDB" id="A0A3M7Q1J1"/>
<evidence type="ECO:0000256" key="1">
    <source>
        <dbReference type="SAM" id="Phobius"/>
    </source>
</evidence>
<keyword evidence="1" id="KW-0812">Transmembrane</keyword>
<evidence type="ECO:0000313" key="2">
    <source>
        <dbReference type="EMBL" id="RNA05072.1"/>
    </source>
</evidence>
<gene>
    <name evidence="2" type="ORF">BpHYR1_007300</name>
</gene>
<dbReference type="EMBL" id="REGN01007865">
    <property type="protein sequence ID" value="RNA05072.1"/>
    <property type="molecule type" value="Genomic_DNA"/>
</dbReference>
<dbReference type="Proteomes" id="UP000276133">
    <property type="component" value="Unassembled WGS sequence"/>
</dbReference>
<feature type="transmembrane region" description="Helical" evidence="1">
    <location>
        <begin position="50"/>
        <end position="70"/>
    </location>
</feature>
<keyword evidence="3" id="KW-1185">Reference proteome</keyword>
<organism evidence="2 3">
    <name type="scientific">Brachionus plicatilis</name>
    <name type="common">Marine rotifer</name>
    <name type="synonym">Brachionus muelleri</name>
    <dbReference type="NCBI Taxonomy" id="10195"/>
    <lineage>
        <taxon>Eukaryota</taxon>
        <taxon>Metazoa</taxon>
        <taxon>Spiralia</taxon>
        <taxon>Gnathifera</taxon>
        <taxon>Rotifera</taxon>
        <taxon>Eurotatoria</taxon>
        <taxon>Monogononta</taxon>
        <taxon>Pseudotrocha</taxon>
        <taxon>Ploima</taxon>
        <taxon>Brachionidae</taxon>
        <taxon>Brachionus</taxon>
    </lineage>
</organism>
<evidence type="ECO:0000313" key="3">
    <source>
        <dbReference type="Proteomes" id="UP000276133"/>
    </source>
</evidence>
<proteinExistence type="predicted"/>
<comment type="caution">
    <text evidence="2">The sequence shown here is derived from an EMBL/GenBank/DDBJ whole genome shotgun (WGS) entry which is preliminary data.</text>
</comment>
<keyword evidence="1" id="KW-1133">Transmembrane helix</keyword>
<feature type="transmembrane region" description="Helical" evidence="1">
    <location>
        <begin position="12"/>
        <end position="38"/>
    </location>
</feature>
<sequence length="181" mass="21307">MDFFGFLFFHKIVDIVLGVNIFEIRSLFLFKFFFLIEMNYTTPNKNNKKIKLLIISKNIFSFINLFIISYKNDILTFKINITLWKNHGANSLTAATNVVKAECMNNKLRTSNIGATNFFENFHFLNTQKQIYLIYFNFNLNKTKKVSGHFRKNFFSQIKIGHSTQVKTIANNLALFRLFIN</sequence>